<feature type="domain" description="GFO/IDH/MocA-like oxidoreductase" evidence="2">
    <location>
        <begin position="141"/>
        <end position="262"/>
    </location>
</feature>
<comment type="caution">
    <text evidence="3">The sequence shown here is derived from an EMBL/GenBank/DDBJ whole genome shotgun (WGS) entry which is preliminary data.</text>
</comment>
<sequence>MTQQAYNSTKNIRFGLIGFGAWGKHHADAIHKTDGAELVGISARSGSSCKDARDTYPDTTVYSNYEDLLADDSIEIVDIVVPSYLHHEIASKALKAGKHLLLEKPMAISMSECDDLINIAKENKRIFAVGHELRLSSLWGKVKDLIEEGYIGDPQYALVELSRNPYRLGADGWRYDISRVGNWILEEPIHFFDLARWYLAQSGEPVSVYASANSRQPDHPELQDNFSAILKFDKGAYAVVTQTLSAFEHHQTVKVTGTKGALWASWSGAMDRTRHPTFSLRGFNGENVEEIPIEKMTGELYELEDQIAMLVEVLNNNGSLACPAEEGRWSVAMCLAAQRSVETGLPVSFQDFVKR</sequence>
<dbReference type="PANTHER" id="PTHR43377:SF1">
    <property type="entry name" value="BILIVERDIN REDUCTASE A"/>
    <property type="match status" value="1"/>
</dbReference>
<dbReference type="Gene3D" id="3.30.360.10">
    <property type="entry name" value="Dihydrodipicolinate Reductase, domain 2"/>
    <property type="match status" value="1"/>
</dbReference>
<reference evidence="3 4" key="1">
    <citation type="submission" date="2019-02" db="EMBL/GenBank/DDBJ databases">
        <title>Deep-cultivation of Planctomycetes and their phenomic and genomic characterization uncovers novel biology.</title>
        <authorList>
            <person name="Wiegand S."/>
            <person name="Jogler M."/>
            <person name="Boedeker C."/>
            <person name="Pinto D."/>
            <person name="Vollmers J."/>
            <person name="Rivas-Marin E."/>
            <person name="Kohn T."/>
            <person name="Peeters S.H."/>
            <person name="Heuer A."/>
            <person name="Rast P."/>
            <person name="Oberbeckmann S."/>
            <person name="Bunk B."/>
            <person name="Jeske O."/>
            <person name="Meyerdierks A."/>
            <person name="Storesund J.E."/>
            <person name="Kallscheuer N."/>
            <person name="Luecker S."/>
            <person name="Lage O.M."/>
            <person name="Pohl T."/>
            <person name="Merkel B.J."/>
            <person name="Hornburger P."/>
            <person name="Mueller R.-W."/>
            <person name="Bruemmer F."/>
            <person name="Labrenz M."/>
            <person name="Spormann A.M."/>
            <person name="Op Den Camp H."/>
            <person name="Overmann J."/>
            <person name="Amann R."/>
            <person name="Jetten M.S.M."/>
            <person name="Mascher T."/>
            <person name="Medema M.H."/>
            <person name="Devos D.P."/>
            <person name="Kaster A.-K."/>
            <person name="Ovreas L."/>
            <person name="Rohde M."/>
            <person name="Galperin M.Y."/>
            <person name="Jogler C."/>
        </authorList>
    </citation>
    <scope>NUCLEOTIDE SEQUENCE [LARGE SCALE GENOMIC DNA]</scope>
    <source>
        <strain evidence="3 4">Pan54</strain>
    </source>
</reference>
<dbReference type="Pfam" id="PF22725">
    <property type="entry name" value="GFO_IDH_MocA_C3"/>
    <property type="match status" value="1"/>
</dbReference>
<evidence type="ECO:0000313" key="4">
    <source>
        <dbReference type="Proteomes" id="UP000316095"/>
    </source>
</evidence>
<dbReference type="InterPro" id="IPR055170">
    <property type="entry name" value="GFO_IDH_MocA-like_dom"/>
</dbReference>
<dbReference type="Proteomes" id="UP000316095">
    <property type="component" value="Unassembled WGS sequence"/>
</dbReference>
<dbReference type="GO" id="GO:0000166">
    <property type="term" value="F:nucleotide binding"/>
    <property type="evidence" value="ECO:0007669"/>
    <property type="project" value="InterPro"/>
</dbReference>
<proteinExistence type="predicted"/>
<evidence type="ECO:0000259" key="1">
    <source>
        <dbReference type="Pfam" id="PF01408"/>
    </source>
</evidence>
<keyword evidence="4" id="KW-1185">Reference proteome</keyword>
<protein>
    <submittedName>
        <fullName evidence="3">1,5-anhydro-D-fructose reductase</fullName>
        <ecNumber evidence="3">1.1.1.292</ecNumber>
    </submittedName>
</protein>
<dbReference type="InterPro" id="IPR000683">
    <property type="entry name" value="Gfo/Idh/MocA-like_OxRdtase_N"/>
</dbReference>
<dbReference type="OrthoDB" id="9815825at2"/>
<organism evidence="3 4">
    <name type="scientific">Rubinisphaera italica</name>
    <dbReference type="NCBI Taxonomy" id="2527969"/>
    <lineage>
        <taxon>Bacteria</taxon>
        <taxon>Pseudomonadati</taxon>
        <taxon>Planctomycetota</taxon>
        <taxon>Planctomycetia</taxon>
        <taxon>Planctomycetales</taxon>
        <taxon>Planctomycetaceae</taxon>
        <taxon>Rubinisphaera</taxon>
    </lineage>
</organism>
<name>A0A5C5XCY6_9PLAN</name>
<dbReference type="Gene3D" id="3.40.50.720">
    <property type="entry name" value="NAD(P)-binding Rossmann-like Domain"/>
    <property type="match status" value="1"/>
</dbReference>
<dbReference type="AlphaFoldDB" id="A0A5C5XCY6"/>
<evidence type="ECO:0000259" key="2">
    <source>
        <dbReference type="Pfam" id="PF22725"/>
    </source>
</evidence>
<dbReference type="EMBL" id="SJPG01000001">
    <property type="protein sequence ID" value="TWT60850.1"/>
    <property type="molecule type" value="Genomic_DNA"/>
</dbReference>
<feature type="domain" description="Gfo/Idh/MocA-like oxidoreductase N-terminal" evidence="1">
    <location>
        <begin position="12"/>
        <end position="131"/>
    </location>
</feature>
<evidence type="ECO:0000313" key="3">
    <source>
        <dbReference type="EMBL" id="TWT60850.1"/>
    </source>
</evidence>
<dbReference type="Pfam" id="PF01408">
    <property type="entry name" value="GFO_IDH_MocA"/>
    <property type="match status" value="1"/>
</dbReference>
<keyword evidence="3" id="KW-0560">Oxidoreductase</keyword>
<gene>
    <name evidence="3" type="primary">afr_3</name>
    <name evidence="3" type="ORF">Pan54_15780</name>
</gene>
<dbReference type="InterPro" id="IPR036291">
    <property type="entry name" value="NAD(P)-bd_dom_sf"/>
</dbReference>
<dbReference type="EC" id="1.1.1.292" evidence="3"/>
<dbReference type="SUPFAM" id="SSF55347">
    <property type="entry name" value="Glyceraldehyde-3-phosphate dehydrogenase-like, C-terminal domain"/>
    <property type="match status" value="1"/>
</dbReference>
<dbReference type="GO" id="GO:0033712">
    <property type="term" value="F:1,5-anhydro-D-fructose reductase (1,5-anhydro-D-mannitol-forming) activity"/>
    <property type="evidence" value="ECO:0007669"/>
    <property type="project" value="UniProtKB-EC"/>
</dbReference>
<dbReference type="InterPro" id="IPR051450">
    <property type="entry name" value="Gfo/Idh/MocA_Oxidoreductases"/>
</dbReference>
<dbReference type="SUPFAM" id="SSF51735">
    <property type="entry name" value="NAD(P)-binding Rossmann-fold domains"/>
    <property type="match status" value="1"/>
</dbReference>
<accession>A0A5C5XCY6</accession>
<dbReference type="PANTHER" id="PTHR43377">
    <property type="entry name" value="BILIVERDIN REDUCTASE A"/>
    <property type="match status" value="1"/>
</dbReference>